<evidence type="ECO:0000259" key="1">
    <source>
        <dbReference type="Pfam" id="PF01138"/>
    </source>
</evidence>
<sequence length="67" mass="7823">MRHDGRYFDQLREIKLETNVYKQPEGSVVVSFGDTQVICSATIEDSVPPFFKKYQYWLGFSRIQDAS</sequence>
<reference evidence="2 3" key="1">
    <citation type="submission" date="2014-08" db="EMBL/GenBank/DDBJ databases">
        <title>Genome sequence of Tetragenococcus muriaticus.</title>
        <authorList>
            <person name="Chuea-nongthon C."/>
            <person name="Rodtong S."/>
            <person name="Yongsawatdigul J."/>
            <person name="Steele J.L."/>
            <person name="Liu X.-y."/>
            <person name="Speers J."/>
            <person name="Glasner J.D."/>
            <person name="Neeno-Eckwall E.C."/>
        </authorList>
    </citation>
    <scope>NUCLEOTIDE SEQUENCE [LARGE SCALE GENOMIC DNA]</scope>
    <source>
        <strain evidence="2 3">PMC-11-5</strain>
    </source>
</reference>
<protein>
    <submittedName>
        <fullName evidence="2">Ribonuclease PH</fullName>
        <ecNumber evidence="2">2.7.7.56</ecNumber>
    </submittedName>
</protein>
<dbReference type="Proteomes" id="UP000029380">
    <property type="component" value="Unassembled WGS sequence"/>
</dbReference>
<dbReference type="EMBL" id="JPVU01000134">
    <property type="protein sequence ID" value="KFN91690.1"/>
    <property type="molecule type" value="Genomic_DNA"/>
</dbReference>
<accession>A0A091C4S0</accession>
<dbReference type="InterPro" id="IPR020568">
    <property type="entry name" value="Ribosomal_Su5_D2-typ_SF"/>
</dbReference>
<evidence type="ECO:0000313" key="3">
    <source>
        <dbReference type="Proteomes" id="UP000029380"/>
    </source>
</evidence>
<organism evidence="2 3">
    <name type="scientific">Tetragenococcus muriaticus PMC-11-5</name>
    <dbReference type="NCBI Taxonomy" id="1302649"/>
    <lineage>
        <taxon>Bacteria</taxon>
        <taxon>Bacillati</taxon>
        <taxon>Bacillota</taxon>
        <taxon>Bacilli</taxon>
        <taxon>Lactobacillales</taxon>
        <taxon>Enterococcaceae</taxon>
        <taxon>Tetragenococcus</taxon>
    </lineage>
</organism>
<dbReference type="AlphaFoldDB" id="A0A091C4S0"/>
<dbReference type="InterPro" id="IPR027408">
    <property type="entry name" value="PNPase/RNase_PH_dom_sf"/>
</dbReference>
<name>A0A091C4S0_9ENTE</name>
<dbReference type="Gene3D" id="3.30.230.70">
    <property type="entry name" value="GHMP Kinase, N-terminal domain"/>
    <property type="match status" value="1"/>
</dbReference>
<dbReference type="GO" id="GO:0009022">
    <property type="term" value="F:tRNA nucleotidyltransferase activity"/>
    <property type="evidence" value="ECO:0007669"/>
    <property type="project" value="UniProtKB-EC"/>
</dbReference>
<proteinExistence type="predicted"/>
<dbReference type="Pfam" id="PF01138">
    <property type="entry name" value="RNase_PH"/>
    <property type="match status" value="1"/>
</dbReference>
<dbReference type="SUPFAM" id="SSF54211">
    <property type="entry name" value="Ribosomal protein S5 domain 2-like"/>
    <property type="match status" value="1"/>
</dbReference>
<keyword evidence="2" id="KW-0548">Nucleotidyltransferase</keyword>
<keyword evidence="2" id="KW-0808">Transferase</keyword>
<evidence type="ECO:0000313" key="2">
    <source>
        <dbReference type="EMBL" id="KFN91690.1"/>
    </source>
</evidence>
<dbReference type="InterPro" id="IPR001247">
    <property type="entry name" value="ExoRNase_PH_dom1"/>
</dbReference>
<dbReference type="PATRIC" id="fig|1302649.3.peg.1266"/>
<comment type="caution">
    <text evidence="2">The sequence shown here is derived from an EMBL/GenBank/DDBJ whole genome shotgun (WGS) entry which is preliminary data.</text>
</comment>
<feature type="domain" description="Exoribonuclease phosphorolytic" evidence="1">
    <location>
        <begin position="10"/>
        <end position="49"/>
    </location>
</feature>
<gene>
    <name evidence="2" type="ORF">TMUPMC115_1263</name>
</gene>
<dbReference type="EC" id="2.7.7.56" evidence="2"/>